<feature type="region of interest" description="Disordered" evidence="1">
    <location>
        <begin position="178"/>
        <end position="265"/>
    </location>
</feature>
<proteinExistence type="predicted"/>
<evidence type="ECO:0000313" key="4">
    <source>
        <dbReference type="Proteomes" id="UP001153620"/>
    </source>
</evidence>
<dbReference type="Pfam" id="PF07051">
    <property type="entry name" value="OCIA"/>
    <property type="match status" value="1"/>
</dbReference>
<reference evidence="3" key="1">
    <citation type="submission" date="2022-01" db="EMBL/GenBank/DDBJ databases">
        <authorList>
            <person name="King R."/>
        </authorList>
    </citation>
    <scope>NUCLEOTIDE SEQUENCE</scope>
</reference>
<evidence type="ECO:0000259" key="2">
    <source>
        <dbReference type="Pfam" id="PF07051"/>
    </source>
</evidence>
<name>A0A9N9RY07_9DIPT</name>
<feature type="compositionally biased region" description="Basic and acidic residues" evidence="1">
    <location>
        <begin position="207"/>
        <end position="221"/>
    </location>
</feature>
<evidence type="ECO:0000313" key="3">
    <source>
        <dbReference type="EMBL" id="CAG9804632.1"/>
    </source>
</evidence>
<keyword evidence="4" id="KW-1185">Reference proteome</keyword>
<dbReference type="OrthoDB" id="6513616at2759"/>
<feature type="compositionally biased region" description="Polar residues" evidence="1">
    <location>
        <begin position="19"/>
        <end position="28"/>
    </location>
</feature>
<gene>
    <name evidence="3" type="ORF">CHIRRI_LOCUS7515</name>
</gene>
<feature type="region of interest" description="Disordered" evidence="1">
    <location>
        <begin position="1"/>
        <end position="28"/>
    </location>
</feature>
<accession>A0A9N9RY07</accession>
<dbReference type="InterPro" id="IPR009764">
    <property type="entry name" value="OCIA_dom"/>
</dbReference>
<feature type="domain" description="OCIA" evidence="2">
    <location>
        <begin position="30"/>
        <end position="116"/>
    </location>
</feature>
<dbReference type="AlphaFoldDB" id="A0A9N9RY07"/>
<evidence type="ECO:0000256" key="1">
    <source>
        <dbReference type="SAM" id="MobiDB-lite"/>
    </source>
</evidence>
<dbReference type="EMBL" id="OU895878">
    <property type="protein sequence ID" value="CAG9804632.1"/>
    <property type="molecule type" value="Genomic_DNA"/>
</dbReference>
<protein>
    <recommendedName>
        <fullName evidence="2">OCIA domain-containing protein</fullName>
    </recommendedName>
</protein>
<dbReference type="Proteomes" id="UP001153620">
    <property type="component" value="Chromosome 2"/>
</dbReference>
<dbReference type="GO" id="GO:0005768">
    <property type="term" value="C:endosome"/>
    <property type="evidence" value="ECO:0007669"/>
    <property type="project" value="TreeGrafter"/>
</dbReference>
<feature type="compositionally biased region" description="Polar residues" evidence="1">
    <location>
        <begin position="1"/>
        <end position="10"/>
    </location>
</feature>
<sequence length="265" mass="29910">MNDPNQNYQNHPAPVVINPPSSANPQQGAMNYGFSTDELRVLRECNIESFYQRSLPIGVGMGVATWLAVQKGILTASTKFGPTPKVVVAGIMGYFIGKFSYQNKCAEKMMRLPNSRLGEALRRRKKGEYFEQINSDGGLSLSPFSSSTDVYTDESMKGSQNNSLDLDIERPVNFGLDDTYRPSIDTPDRSFNDNLPLEAPKTTTTYEELRKRNREDYDKKAANPYYRPIAQDEAPTVIRQRERPTVNDYPLQSGPQNKYGDVWTK</sequence>
<dbReference type="InterPro" id="IPR040187">
    <property type="entry name" value="OCAD1/2"/>
</dbReference>
<dbReference type="PANTHER" id="PTHR13336:SF3">
    <property type="entry name" value="OCIA DOMAIN-CONTAINING PROTEIN 1"/>
    <property type="match status" value="1"/>
</dbReference>
<organism evidence="3 4">
    <name type="scientific">Chironomus riparius</name>
    <dbReference type="NCBI Taxonomy" id="315576"/>
    <lineage>
        <taxon>Eukaryota</taxon>
        <taxon>Metazoa</taxon>
        <taxon>Ecdysozoa</taxon>
        <taxon>Arthropoda</taxon>
        <taxon>Hexapoda</taxon>
        <taxon>Insecta</taxon>
        <taxon>Pterygota</taxon>
        <taxon>Neoptera</taxon>
        <taxon>Endopterygota</taxon>
        <taxon>Diptera</taxon>
        <taxon>Nematocera</taxon>
        <taxon>Chironomoidea</taxon>
        <taxon>Chironomidae</taxon>
        <taxon>Chironominae</taxon>
        <taxon>Chironomus</taxon>
    </lineage>
</organism>
<dbReference type="PANTHER" id="PTHR13336">
    <property type="entry name" value="OVARIAN CARCINOMA IMMUNOREACTIVE ANTIGEN"/>
    <property type="match status" value="1"/>
</dbReference>
<reference evidence="3" key="2">
    <citation type="submission" date="2022-10" db="EMBL/GenBank/DDBJ databases">
        <authorList>
            <consortium name="ENA_rothamsted_submissions"/>
            <consortium name="culmorum"/>
            <person name="King R."/>
        </authorList>
    </citation>
    <scope>NUCLEOTIDE SEQUENCE</scope>
</reference>